<dbReference type="PROSITE" id="PS50093">
    <property type="entry name" value="PKD"/>
    <property type="match status" value="1"/>
</dbReference>
<reference evidence="3 4" key="1">
    <citation type="submission" date="2018-12" db="EMBL/GenBank/DDBJ databases">
        <title>Amycolatopsis eburnea sp. nov. actinomycete associate with arbuscular mycorrhiza fungal spore.</title>
        <authorList>
            <person name="Lumyong S."/>
            <person name="Chaiya L."/>
        </authorList>
    </citation>
    <scope>NUCLEOTIDE SEQUENCE [LARGE SCALE GENOMIC DNA]</scope>
    <source>
        <strain evidence="3 4">GLM-1</strain>
    </source>
</reference>
<dbReference type="SUPFAM" id="SSF49299">
    <property type="entry name" value="PKD domain"/>
    <property type="match status" value="1"/>
</dbReference>
<dbReference type="InterPro" id="IPR035986">
    <property type="entry name" value="PKD_dom_sf"/>
</dbReference>
<keyword evidence="1" id="KW-0732">Signal</keyword>
<feature type="chain" id="PRO_5019238305" description="PKD domain-containing protein" evidence="1">
    <location>
        <begin position="28"/>
        <end position="485"/>
    </location>
</feature>
<feature type="signal peptide" evidence="1">
    <location>
        <begin position="1"/>
        <end position="27"/>
    </location>
</feature>
<dbReference type="Proteomes" id="UP000267081">
    <property type="component" value="Unassembled WGS sequence"/>
</dbReference>
<dbReference type="GO" id="GO:0005975">
    <property type="term" value="P:carbohydrate metabolic process"/>
    <property type="evidence" value="ECO:0007669"/>
    <property type="project" value="UniProtKB-ARBA"/>
</dbReference>
<dbReference type="Gene3D" id="2.60.40.10">
    <property type="entry name" value="Immunoglobulins"/>
    <property type="match status" value="1"/>
</dbReference>
<organism evidence="3 4">
    <name type="scientific">Amycolatopsis eburnea</name>
    <dbReference type="NCBI Taxonomy" id="2267691"/>
    <lineage>
        <taxon>Bacteria</taxon>
        <taxon>Bacillati</taxon>
        <taxon>Actinomycetota</taxon>
        <taxon>Actinomycetes</taxon>
        <taxon>Pseudonocardiales</taxon>
        <taxon>Pseudonocardiaceae</taxon>
        <taxon>Amycolatopsis</taxon>
    </lineage>
</organism>
<evidence type="ECO:0000313" key="4">
    <source>
        <dbReference type="Proteomes" id="UP000267081"/>
    </source>
</evidence>
<accession>A0A427T260</accession>
<dbReference type="AlphaFoldDB" id="A0A427T260"/>
<gene>
    <name evidence="3" type="ORF">EIY87_35560</name>
</gene>
<name>A0A427T260_9PSEU</name>
<dbReference type="OrthoDB" id="5241464at2"/>
<feature type="domain" description="PKD" evidence="2">
    <location>
        <begin position="307"/>
        <end position="374"/>
    </location>
</feature>
<evidence type="ECO:0000259" key="2">
    <source>
        <dbReference type="PROSITE" id="PS50093"/>
    </source>
</evidence>
<dbReference type="InterPro" id="IPR000601">
    <property type="entry name" value="PKD_dom"/>
</dbReference>
<dbReference type="EMBL" id="RSEC01000059">
    <property type="protein sequence ID" value="RSD12049.1"/>
    <property type="molecule type" value="Genomic_DNA"/>
</dbReference>
<dbReference type="RefSeq" id="WP_125314274.1">
    <property type="nucleotide sequence ID" value="NZ_RSEC01000059.1"/>
</dbReference>
<proteinExistence type="predicted"/>
<protein>
    <recommendedName>
        <fullName evidence="2">PKD domain-containing protein</fullName>
    </recommendedName>
</protein>
<evidence type="ECO:0000256" key="1">
    <source>
        <dbReference type="SAM" id="SignalP"/>
    </source>
</evidence>
<comment type="caution">
    <text evidence="3">The sequence shown here is derived from an EMBL/GenBank/DDBJ whole genome shotgun (WGS) entry which is preliminary data.</text>
</comment>
<dbReference type="InterPro" id="IPR013783">
    <property type="entry name" value="Ig-like_fold"/>
</dbReference>
<sequence length="485" mass="50693">MKSFIRPFVAGIAAVTAALLAPGVAHAAAPSNDDFGAATAVTALPFTASQTSSEATTAPDDPAPCGTATTWTVWYDYTATADALVRVTPSAPVAARPFVAVYTGDRGALTPVPGACAAWSNPGTATFHATAGTTYHVLLGQQFNQGDLTVAFGTVPPAPNDDFADGVPVAVPGQYAGDLTVASAEPGEVRPSCDPAADRSVWFRFTPDRTRPVSVQALADWGPGITVYRGTSPAALSEVDCVASGDRRPAVFDGVAGETYQIRVADDADAASRYDIELAVAPPLSPWIGAYPDTPTVYDDVTLTPYTGDPLRRDFVSGEVRFGDGGSAPITGAPITHRYAADGEYHVEVTGSTADGRTGTASRTLKVETHDVALSDFVVPAKARVDETKQIKVSVSNARYDETVTVTLYRLSEHGYYQQVGQSEQWVPAQAGRKVVFPFAYTYTAADVAAGKTSFKVVATIDAPYPGDARPADNELLGTTTVRAG</sequence>
<evidence type="ECO:0000313" key="3">
    <source>
        <dbReference type="EMBL" id="RSD12049.1"/>
    </source>
</evidence>
<dbReference type="Pfam" id="PF00801">
    <property type="entry name" value="PKD"/>
    <property type="match status" value="1"/>
</dbReference>
<keyword evidence="4" id="KW-1185">Reference proteome</keyword>